<feature type="compositionally biased region" description="Basic residues" evidence="1">
    <location>
        <begin position="176"/>
        <end position="185"/>
    </location>
</feature>
<sequence>MVIRILHGLPPQRLDNPDVLDRGSCQSYRKSYSSLAISSTGIVKVTPSSGHKHTPKKREGRKEGQRPEVSVSQRLLSVTVEKLDEKTHPRKPDPTVRTVVTHAAAAAAAAAARKGEMPFSWLPLRDKVWLTVRGAHGTYLHERVRPHRASLFKVSAGTFRFRSRKLATPSLPLHPTSRRPARVPQHRHDSIDTHHRRSRRRHESRGRRAYDVLAREEGIIGVANNCDEDRITAVCCPIRNGPHQHSAKRTQGYWMNYLVGVCDEGSPTKVCFPGD</sequence>
<protein>
    <submittedName>
        <fullName evidence="2">Uncharacterized protein</fullName>
    </submittedName>
</protein>
<evidence type="ECO:0000256" key="1">
    <source>
        <dbReference type="SAM" id="MobiDB-lite"/>
    </source>
</evidence>
<feature type="compositionally biased region" description="Basic residues" evidence="1">
    <location>
        <begin position="50"/>
        <end position="59"/>
    </location>
</feature>
<evidence type="ECO:0000313" key="2">
    <source>
        <dbReference type="EMBL" id="RRT63294.1"/>
    </source>
</evidence>
<reference evidence="2 3" key="1">
    <citation type="journal article" date="2014" name="Agronomy (Basel)">
        <title>A Draft Genome Sequence for Ensete ventricosum, the Drought-Tolerant Tree Against Hunger.</title>
        <authorList>
            <person name="Harrison J."/>
            <person name="Moore K.A."/>
            <person name="Paszkiewicz K."/>
            <person name="Jones T."/>
            <person name="Grant M."/>
            <person name="Ambacheew D."/>
            <person name="Muzemil S."/>
            <person name="Studholme D.J."/>
        </authorList>
    </citation>
    <scope>NUCLEOTIDE SEQUENCE [LARGE SCALE GENOMIC DNA]</scope>
</reference>
<feature type="region of interest" description="Disordered" evidence="1">
    <location>
        <begin position="169"/>
        <end position="206"/>
    </location>
</feature>
<dbReference type="EMBL" id="AMZH03006651">
    <property type="protein sequence ID" value="RRT63294.1"/>
    <property type="molecule type" value="Genomic_DNA"/>
</dbReference>
<gene>
    <name evidence="2" type="ORF">B296_00042816</name>
</gene>
<feature type="region of interest" description="Disordered" evidence="1">
    <location>
        <begin position="43"/>
        <end position="70"/>
    </location>
</feature>
<name>A0A426ZHC5_ENSVE</name>
<comment type="caution">
    <text evidence="2">The sequence shown here is derived from an EMBL/GenBank/DDBJ whole genome shotgun (WGS) entry which is preliminary data.</text>
</comment>
<accession>A0A426ZHC5</accession>
<feature type="compositionally biased region" description="Basic residues" evidence="1">
    <location>
        <begin position="194"/>
        <end position="205"/>
    </location>
</feature>
<dbReference type="Proteomes" id="UP000287651">
    <property type="component" value="Unassembled WGS sequence"/>
</dbReference>
<evidence type="ECO:0000313" key="3">
    <source>
        <dbReference type="Proteomes" id="UP000287651"/>
    </source>
</evidence>
<proteinExistence type="predicted"/>
<organism evidence="2 3">
    <name type="scientific">Ensete ventricosum</name>
    <name type="common">Abyssinian banana</name>
    <name type="synonym">Musa ensete</name>
    <dbReference type="NCBI Taxonomy" id="4639"/>
    <lineage>
        <taxon>Eukaryota</taxon>
        <taxon>Viridiplantae</taxon>
        <taxon>Streptophyta</taxon>
        <taxon>Embryophyta</taxon>
        <taxon>Tracheophyta</taxon>
        <taxon>Spermatophyta</taxon>
        <taxon>Magnoliopsida</taxon>
        <taxon>Liliopsida</taxon>
        <taxon>Zingiberales</taxon>
        <taxon>Musaceae</taxon>
        <taxon>Ensete</taxon>
    </lineage>
</organism>
<dbReference type="AlphaFoldDB" id="A0A426ZHC5"/>